<accession>A0A1J6IPU5</accession>
<evidence type="ECO:0000313" key="2">
    <source>
        <dbReference type="EMBL" id="OIT06276.1"/>
    </source>
</evidence>
<dbReference type="Proteomes" id="UP000187609">
    <property type="component" value="Unassembled WGS sequence"/>
</dbReference>
<sequence length="230" mass="26022">MIIKTMQSYNDDPLNNYYLQTLSNQPNDISVTKMTTTLNCDTTTLSPTNSLSSHDLSPKNCCIKKPIRRRSRASKKTPTTHLNADVSNFRALVQQFTGCHTANTFLGAHKGPINLNFGLDENEDFDADNSITHDLSSFECDNYCGFKVQPQRQKQQKEKKMVNMEDQEQKGMCSVDHRIIGSSSTTNSSSPPMDFLTLDDFELENLSIQDFTGEFTSTDENIWDDGYLIF</sequence>
<dbReference type="STRING" id="49451.A0A1J6IPU5"/>
<dbReference type="PANTHER" id="PTHR33179:SF59">
    <property type="entry name" value="VQ DOMAIN-CONTAINING PROTEIN"/>
    <property type="match status" value="1"/>
</dbReference>
<protein>
    <submittedName>
        <fullName evidence="2">Vq motif-containing protein 22</fullName>
    </submittedName>
</protein>
<dbReference type="EMBL" id="MJEQ01037184">
    <property type="protein sequence ID" value="OIT06276.1"/>
    <property type="molecule type" value="Genomic_DNA"/>
</dbReference>
<dbReference type="OMA" id="FTGCHTA"/>
<comment type="caution">
    <text evidence="2">The sequence shown here is derived from an EMBL/GenBank/DDBJ whole genome shotgun (WGS) entry which is preliminary data.</text>
</comment>
<evidence type="ECO:0000259" key="1">
    <source>
        <dbReference type="Pfam" id="PF05678"/>
    </source>
</evidence>
<evidence type="ECO:0000313" key="3">
    <source>
        <dbReference type="Proteomes" id="UP000187609"/>
    </source>
</evidence>
<dbReference type="Pfam" id="PF05678">
    <property type="entry name" value="VQ"/>
    <property type="match status" value="1"/>
</dbReference>
<proteinExistence type="predicted"/>
<organism evidence="2 3">
    <name type="scientific">Nicotiana attenuata</name>
    <name type="common">Coyote tobacco</name>
    <dbReference type="NCBI Taxonomy" id="49451"/>
    <lineage>
        <taxon>Eukaryota</taxon>
        <taxon>Viridiplantae</taxon>
        <taxon>Streptophyta</taxon>
        <taxon>Embryophyta</taxon>
        <taxon>Tracheophyta</taxon>
        <taxon>Spermatophyta</taxon>
        <taxon>Magnoliopsida</taxon>
        <taxon>eudicotyledons</taxon>
        <taxon>Gunneridae</taxon>
        <taxon>Pentapetalae</taxon>
        <taxon>asterids</taxon>
        <taxon>lamiids</taxon>
        <taxon>Solanales</taxon>
        <taxon>Solanaceae</taxon>
        <taxon>Nicotianoideae</taxon>
        <taxon>Nicotianeae</taxon>
        <taxon>Nicotiana</taxon>
    </lineage>
</organism>
<feature type="domain" description="VQ" evidence="1">
    <location>
        <begin position="78"/>
        <end position="102"/>
    </location>
</feature>
<reference evidence="2" key="1">
    <citation type="submission" date="2016-11" db="EMBL/GenBank/DDBJ databases">
        <title>The genome of Nicotiana attenuata.</title>
        <authorList>
            <person name="Xu S."/>
            <person name="Brockmoeller T."/>
            <person name="Gaquerel E."/>
            <person name="Navarro A."/>
            <person name="Kuhl H."/>
            <person name="Gase K."/>
            <person name="Ling Z."/>
            <person name="Zhou W."/>
            <person name="Kreitzer C."/>
            <person name="Stanke M."/>
            <person name="Tang H."/>
            <person name="Lyons E."/>
            <person name="Pandey P."/>
            <person name="Pandey S.P."/>
            <person name="Timmermann B."/>
            <person name="Baldwin I.T."/>
        </authorList>
    </citation>
    <scope>NUCLEOTIDE SEQUENCE [LARGE SCALE GENOMIC DNA]</scope>
    <source>
        <strain evidence="2">UT</strain>
    </source>
</reference>
<dbReference type="Gramene" id="OIT06276">
    <property type="protein sequence ID" value="OIT06276"/>
    <property type="gene ID" value="A4A49_40268"/>
</dbReference>
<dbReference type="InterPro" id="IPR039609">
    <property type="entry name" value="VQ_15/22"/>
</dbReference>
<keyword evidence="3" id="KW-1185">Reference proteome</keyword>
<name>A0A1J6IPU5_NICAT</name>
<dbReference type="AlphaFoldDB" id="A0A1J6IPU5"/>
<dbReference type="PANTHER" id="PTHR33179">
    <property type="entry name" value="VQ MOTIF-CONTAINING PROTEIN"/>
    <property type="match status" value="1"/>
</dbReference>
<dbReference type="InterPro" id="IPR008889">
    <property type="entry name" value="VQ"/>
</dbReference>
<gene>
    <name evidence="2" type="primary">VQ22_2</name>
    <name evidence="2" type="ORF">A4A49_40268</name>
</gene>